<dbReference type="PANTHER" id="PTHR44144">
    <property type="entry name" value="DNAJ HOMOLOG SUBFAMILY C MEMBER 9"/>
    <property type="match status" value="1"/>
</dbReference>
<dbReference type="AlphaFoldDB" id="A0AAE0JD57"/>
<dbReference type="InterPro" id="IPR052594">
    <property type="entry name" value="J_domain-containing_protein"/>
</dbReference>
<name>A0AAE0JD57_9PEZI</name>
<reference evidence="3" key="2">
    <citation type="submission" date="2023-06" db="EMBL/GenBank/DDBJ databases">
        <authorList>
            <consortium name="Lawrence Berkeley National Laboratory"/>
            <person name="Haridas S."/>
            <person name="Hensen N."/>
            <person name="Bonometti L."/>
            <person name="Westerberg I."/>
            <person name="Brannstrom I.O."/>
            <person name="Guillou S."/>
            <person name="Cros-Aarteil S."/>
            <person name="Calhoun S."/>
            <person name="Kuo A."/>
            <person name="Mondo S."/>
            <person name="Pangilinan J."/>
            <person name="Riley R."/>
            <person name="Labutti K."/>
            <person name="Andreopoulos B."/>
            <person name="Lipzen A."/>
            <person name="Chen C."/>
            <person name="Yanf M."/>
            <person name="Daum C."/>
            <person name="Ng V."/>
            <person name="Clum A."/>
            <person name="Steindorff A."/>
            <person name="Ohm R."/>
            <person name="Martin F."/>
            <person name="Silar P."/>
            <person name="Natvig D."/>
            <person name="Lalanne C."/>
            <person name="Gautier V."/>
            <person name="Ament-Velasquez S.L."/>
            <person name="Kruys A."/>
            <person name="Hutchinson M.I."/>
            <person name="Powell A.J."/>
            <person name="Barry K."/>
            <person name="Miller A.N."/>
            <person name="Grigoriev I.V."/>
            <person name="Debuchy R."/>
            <person name="Gladieux P."/>
            <person name="Thoren M.H."/>
            <person name="Johannesson H."/>
        </authorList>
    </citation>
    <scope>NUCLEOTIDE SEQUENCE</scope>
    <source>
        <strain evidence="3">CBS 560.94</strain>
    </source>
</reference>
<feature type="region of interest" description="Disordered" evidence="1">
    <location>
        <begin position="232"/>
        <end position="259"/>
    </location>
</feature>
<feature type="region of interest" description="Disordered" evidence="1">
    <location>
        <begin position="1"/>
        <end position="43"/>
    </location>
</feature>
<sequence>MPRTTKRAVKPPSDSGEDDHDEHDLSDVEEPPTIDPYEVLGLERDATADQIKTAYRKAALKNHPDKVPAEQKDSATAKFQQIALAHAILSSPTRRQLYDTTGSTSDTLAQDDFNWADYYKSCFADSISEATIEAFAKTYKNSDEERSDVLAAYTEFEGDMDGVYESVLLSNVLEDDERFRTWIDEAIEKGEVEAYPNYTKETKKKRAARVKAARGEAKEAEELAKELGVYDKLMGSGNGDSSKGGKAKGKGGKGKKDDGEGALAALILARQQSRGDMFDKLAEKYGAKPKGKGGKRKAEEPPELDEEEFQRIQAGLGRGGSSSGGAKKAKKRKA</sequence>
<dbReference type="InterPro" id="IPR056453">
    <property type="entry name" value="HTH_DNAJC9"/>
</dbReference>
<dbReference type="PRINTS" id="PR00625">
    <property type="entry name" value="JDOMAIN"/>
</dbReference>
<dbReference type="GO" id="GO:0031072">
    <property type="term" value="F:heat shock protein binding"/>
    <property type="evidence" value="ECO:0007669"/>
    <property type="project" value="TreeGrafter"/>
</dbReference>
<evidence type="ECO:0000313" key="3">
    <source>
        <dbReference type="EMBL" id="KAK3342299.1"/>
    </source>
</evidence>
<dbReference type="GeneID" id="87866821"/>
<evidence type="ECO:0000313" key="4">
    <source>
        <dbReference type="Proteomes" id="UP001278500"/>
    </source>
</evidence>
<dbReference type="Gene3D" id="1.10.287.110">
    <property type="entry name" value="DnaJ domain"/>
    <property type="match status" value="1"/>
</dbReference>
<evidence type="ECO:0000256" key="1">
    <source>
        <dbReference type="SAM" id="MobiDB-lite"/>
    </source>
</evidence>
<evidence type="ECO:0000259" key="2">
    <source>
        <dbReference type="PROSITE" id="PS50076"/>
    </source>
</evidence>
<dbReference type="InterPro" id="IPR001623">
    <property type="entry name" value="DnaJ_domain"/>
</dbReference>
<dbReference type="Pfam" id="PF00226">
    <property type="entry name" value="DnaJ"/>
    <property type="match status" value="1"/>
</dbReference>
<comment type="caution">
    <text evidence="3">The sequence shown here is derived from an EMBL/GenBank/DDBJ whole genome shotgun (WGS) entry which is preliminary data.</text>
</comment>
<dbReference type="FunFam" id="1.10.287.110:FF:000110">
    <property type="entry name" value="DnaJ domain protein (AFU_orthologue AFUA_2G13210)"/>
    <property type="match status" value="1"/>
</dbReference>
<dbReference type="Proteomes" id="UP001278500">
    <property type="component" value="Unassembled WGS sequence"/>
</dbReference>
<dbReference type="SMART" id="SM00271">
    <property type="entry name" value="DnaJ"/>
    <property type="match status" value="1"/>
</dbReference>
<reference evidence="3" key="1">
    <citation type="journal article" date="2023" name="Mol. Phylogenet. Evol.">
        <title>Genome-scale phylogeny and comparative genomics of the fungal order Sordariales.</title>
        <authorList>
            <person name="Hensen N."/>
            <person name="Bonometti L."/>
            <person name="Westerberg I."/>
            <person name="Brannstrom I.O."/>
            <person name="Guillou S."/>
            <person name="Cros-Aarteil S."/>
            <person name="Calhoun S."/>
            <person name="Haridas S."/>
            <person name="Kuo A."/>
            <person name="Mondo S."/>
            <person name="Pangilinan J."/>
            <person name="Riley R."/>
            <person name="LaButti K."/>
            <person name="Andreopoulos B."/>
            <person name="Lipzen A."/>
            <person name="Chen C."/>
            <person name="Yan M."/>
            <person name="Daum C."/>
            <person name="Ng V."/>
            <person name="Clum A."/>
            <person name="Steindorff A."/>
            <person name="Ohm R.A."/>
            <person name="Martin F."/>
            <person name="Silar P."/>
            <person name="Natvig D.O."/>
            <person name="Lalanne C."/>
            <person name="Gautier V."/>
            <person name="Ament-Velasquez S.L."/>
            <person name="Kruys A."/>
            <person name="Hutchinson M.I."/>
            <person name="Powell A.J."/>
            <person name="Barry K."/>
            <person name="Miller A.N."/>
            <person name="Grigoriev I.V."/>
            <person name="Debuchy R."/>
            <person name="Gladieux P."/>
            <person name="Hiltunen Thoren M."/>
            <person name="Johannesson H."/>
        </authorList>
    </citation>
    <scope>NUCLEOTIDE SEQUENCE</scope>
    <source>
        <strain evidence="3">CBS 560.94</strain>
    </source>
</reference>
<dbReference type="EMBL" id="JAUEPP010000005">
    <property type="protein sequence ID" value="KAK3342299.1"/>
    <property type="molecule type" value="Genomic_DNA"/>
</dbReference>
<feature type="domain" description="J" evidence="2">
    <location>
        <begin position="35"/>
        <end position="102"/>
    </location>
</feature>
<organism evidence="3 4">
    <name type="scientific">Neurospora tetraspora</name>
    <dbReference type="NCBI Taxonomy" id="94610"/>
    <lineage>
        <taxon>Eukaryota</taxon>
        <taxon>Fungi</taxon>
        <taxon>Dikarya</taxon>
        <taxon>Ascomycota</taxon>
        <taxon>Pezizomycotina</taxon>
        <taxon>Sordariomycetes</taxon>
        <taxon>Sordariomycetidae</taxon>
        <taxon>Sordariales</taxon>
        <taxon>Sordariaceae</taxon>
        <taxon>Neurospora</taxon>
    </lineage>
</organism>
<accession>A0AAE0JD57</accession>
<dbReference type="GO" id="GO:0005634">
    <property type="term" value="C:nucleus"/>
    <property type="evidence" value="ECO:0007669"/>
    <property type="project" value="TreeGrafter"/>
</dbReference>
<protein>
    <recommendedName>
        <fullName evidence="2">J domain-containing protein</fullName>
    </recommendedName>
</protein>
<dbReference type="Pfam" id="PF23302">
    <property type="entry name" value="HTH_DNAJC9"/>
    <property type="match status" value="1"/>
</dbReference>
<dbReference type="InterPro" id="IPR036869">
    <property type="entry name" value="J_dom_sf"/>
</dbReference>
<proteinExistence type="predicted"/>
<gene>
    <name evidence="3" type="ORF">B0H65DRAFT_549528</name>
</gene>
<keyword evidence="4" id="KW-1185">Reference proteome</keyword>
<dbReference type="GO" id="GO:0005737">
    <property type="term" value="C:cytoplasm"/>
    <property type="evidence" value="ECO:0007669"/>
    <property type="project" value="TreeGrafter"/>
</dbReference>
<dbReference type="CDD" id="cd06257">
    <property type="entry name" value="DnaJ"/>
    <property type="match status" value="1"/>
</dbReference>
<dbReference type="PROSITE" id="PS50076">
    <property type="entry name" value="DNAJ_2"/>
    <property type="match status" value="1"/>
</dbReference>
<dbReference type="RefSeq" id="XP_062680092.1">
    <property type="nucleotide sequence ID" value="XM_062829667.1"/>
</dbReference>
<dbReference type="SUPFAM" id="SSF46565">
    <property type="entry name" value="Chaperone J-domain"/>
    <property type="match status" value="1"/>
</dbReference>
<feature type="region of interest" description="Disordered" evidence="1">
    <location>
        <begin position="278"/>
        <end position="334"/>
    </location>
</feature>
<dbReference type="PANTHER" id="PTHR44144:SF1">
    <property type="entry name" value="DNAJ HOMOLOG SUBFAMILY C MEMBER 9"/>
    <property type="match status" value="1"/>
</dbReference>